<dbReference type="EMBL" id="BAAAYX010000003">
    <property type="protein sequence ID" value="GAA3698957.1"/>
    <property type="molecule type" value="Genomic_DNA"/>
</dbReference>
<feature type="region of interest" description="Disordered" evidence="1">
    <location>
        <begin position="215"/>
        <end position="255"/>
    </location>
</feature>
<evidence type="ECO:0000256" key="1">
    <source>
        <dbReference type="SAM" id="MobiDB-lite"/>
    </source>
</evidence>
<sequence>MVEHCTDNSAVRTQLEIEMESALSPREIQTRIRSGESVADVARVAGVDHDRVERFAAPVIAEREHVAGLAMTSSARRRGETSANRTLRQVLNERLLTRGVDIDTVGWDSYRLDDGRWAVTADYVTGDSDHQAVFYFDVAGRYSVAGNDEGRWALGDIPPARTPQPGQPDDDTEPTIDLSDELALVRAIQDIPPATGPGPRETQVEVTYAEVVQLARTPRSGPVETPAETAAELPEDGPTEDEGSEDGGSGLDVLSEIFSYQDVDGAEPVELVVETIYEETVLEVVAPGSEPSAGDPVPTDTRPSDASAVPELGPSLRSEAWEPAIVVDYPVEPSEDDGDVEVPEGSDDPGRPEPPVAGQDRRDEAESLLDAVLFGQVTAEAATVTPPAATVTPPAATERVITEPEEQELPLDLPEQPTPAAAPKPVRRKRASVPSWDEIVFGGPKS</sequence>
<dbReference type="NCBIfam" id="NF040712">
    <property type="entry name" value="SepH"/>
    <property type="match status" value="1"/>
</dbReference>
<dbReference type="Proteomes" id="UP001500051">
    <property type="component" value="Unassembled WGS sequence"/>
</dbReference>
<protein>
    <recommendedName>
        <fullName evidence="2">DUF3071 domain-containing protein</fullName>
    </recommendedName>
</protein>
<dbReference type="InterPro" id="IPR021421">
    <property type="entry name" value="DUF3071"/>
</dbReference>
<evidence type="ECO:0000259" key="2">
    <source>
        <dbReference type="Pfam" id="PF11268"/>
    </source>
</evidence>
<feature type="region of interest" description="Disordered" evidence="1">
    <location>
        <begin position="284"/>
        <end position="366"/>
    </location>
</feature>
<evidence type="ECO:0000313" key="3">
    <source>
        <dbReference type="EMBL" id="GAA3698957.1"/>
    </source>
</evidence>
<feature type="region of interest" description="Disordered" evidence="1">
    <location>
        <begin position="153"/>
        <end position="175"/>
    </location>
</feature>
<comment type="caution">
    <text evidence="3">The sequence shown here is derived from an EMBL/GenBank/DDBJ whole genome shotgun (WGS) entry which is preliminary data.</text>
</comment>
<organism evidence="3 4">
    <name type="scientific">Microlunatus aurantiacus</name>
    <dbReference type="NCBI Taxonomy" id="446786"/>
    <lineage>
        <taxon>Bacteria</taxon>
        <taxon>Bacillati</taxon>
        <taxon>Actinomycetota</taxon>
        <taxon>Actinomycetes</taxon>
        <taxon>Propionibacteriales</taxon>
        <taxon>Propionibacteriaceae</taxon>
        <taxon>Microlunatus</taxon>
    </lineage>
</organism>
<evidence type="ECO:0000313" key="4">
    <source>
        <dbReference type="Proteomes" id="UP001500051"/>
    </source>
</evidence>
<name>A0ABP7D3H1_9ACTN</name>
<keyword evidence="4" id="KW-1185">Reference proteome</keyword>
<dbReference type="InterPro" id="IPR047682">
    <property type="entry name" value="SepH-like"/>
</dbReference>
<feature type="region of interest" description="Disordered" evidence="1">
    <location>
        <begin position="401"/>
        <end position="446"/>
    </location>
</feature>
<accession>A0ABP7D3H1</accession>
<feature type="compositionally biased region" description="Acidic residues" evidence="1">
    <location>
        <begin position="233"/>
        <end position="245"/>
    </location>
</feature>
<gene>
    <name evidence="3" type="ORF">GCM10022204_14250</name>
</gene>
<feature type="compositionally biased region" description="Acidic residues" evidence="1">
    <location>
        <begin position="333"/>
        <end position="347"/>
    </location>
</feature>
<proteinExistence type="predicted"/>
<dbReference type="Pfam" id="PF11268">
    <property type="entry name" value="DUF3071"/>
    <property type="match status" value="1"/>
</dbReference>
<reference evidence="4" key="1">
    <citation type="journal article" date="2019" name="Int. J. Syst. Evol. Microbiol.">
        <title>The Global Catalogue of Microorganisms (GCM) 10K type strain sequencing project: providing services to taxonomists for standard genome sequencing and annotation.</title>
        <authorList>
            <consortium name="The Broad Institute Genomics Platform"/>
            <consortium name="The Broad Institute Genome Sequencing Center for Infectious Disease"/>
            <person name="Wu L."/>
            <person name="Ma J."/>
        </authorList>
    </citation>
    <scope>NUCLEOTIDE SEQUENCE [LARGE SCALE GENOMIC DNA]</scope>
    <source>
        <strain evidence="4">JCM 16548</strain>
    </source>
</reference>
<feature type="domain" description="DUF3071" evidence="2">
    <location>
        <begin position="10"/>
        <end position="136"/>
    </location>
</feature>